<keyword evidence="3" id="KW-1185">Reference proteome</keyword>
<sequence>MITDDAQEFDGKNLYIITGLGLTFSVLNTLGSLYIFYQTFMKWCSNSDFSLPMSLRFPFYIAITDFGMSMPYIINIGYTAINEETWPMPECYLFGVTFMTFLLLNLFLITFMAATTWLRVVKDFLIYYGEMILVRADSGVPRCEQAASLLHTISEVEMEDLPTDMSSERNSIEHKVSRKIFQYVLMFLLQYIPILIYSISRLLMFENFVLYTLMVVAFNAGGIGNLYQYINLEGFSKPSPAPVIPLDTIALGKDDDENGKAKL</sequence>
<gene>
    <name evidence="2" type="ORF">AMORRO_LOCUS497</name>
</gene>
<feature type="transmembrane region" description="Helical" evidence="1">
    <location>
        <begin position="93"/>
        <end position="118"/>
    </location>
</feature>
<comment type="caution">
    <text evidence="2">The sequence shown here is derived from an EMBL/GenBank/DDBJ whole genome shotgun (WGS) entry which is preliminary data.</text>
</comment>
<feature type="transmembrane region" description="Helical" evidence="1">
    <location>
        <begin position="57"/>
        <end position="81"/>
    </location>
</feature>
<feature type="transmembrane region" description="Helical" evidence="1">
    <location>
        <begin position="180"/>
        <end position="202"/>
    </location>
</feature>
<evidence type="ECO:0000256" key="1">
    <source>
        <dbReference type="SAM" id="Phobius"/>
    </source>
</evidence>
<keyword evidence="1" id="KW-0812">Transmembrane</keyword>
<feature type="transmembrane region" description="Helical" evidence="1">
    <location>
        <begin position="208"/>
        <end position="227"/>
    </location>
</feature>
<accession>A0A9N8V8M0</accession>
<evidence type="ECO:0000313" key="3">
    <source>
        <dbReference type="Proteomes" id="UP000789342"/>
    </source>
</evidence>
<organism evidence="2 3">
    <name type="scientific">Acaulospora morrowiae</name>
    <dbReference type="NCBI Taxonomy" id="94023"/>
    <lineage>
        <taxon>Eukaryota</taxon>
        <taxon>Fungi</taxon>
        <taxon>Fungi incertae sedis</taxon>
        <taxon>Mucoromycota</taxon>
        <taxon>Glomeromycotina</taxon>
        <taxon>Glomeromycetes</taxon>
        <taxon>Diversisporales</taxon>
        <taxon>Acaulosporaceae</taxon>
        <taxon>Acaulospora</taxon>
    </lineage>
</organism>
<dbReference type="EMBL" id="CAJVPV010000132">
    <property type="protein sequence ID" value="CAG8444129.1"/>
    <property type="molecule type" value="Genomic_DNA"/>
</dbReference>
<protein>
    <submittedName>
        <fullName evidence="2">4448_t:CDS:1</fullName>
    </submittedName>
</protein>
<dbReference type="AlphaFoldDB" id="A0A9N8V8M0"/>
<name>A0A9N8V8M0_9GLOM</name>
<dbReference type="OrthoDB" id="2376869at2759"/>
<dbReference type="Proteomes" id="UP000789342">
    <property type="component" value="Unassembled WGS sequence"/>
</dbReference>
<proteinExistence type="predicted"/>
<keyword evidence="1" id="KW-0472">Membrane</keyword>
<feature type="transmembrane region" description="Helical" evidence="1">
    <location>
        <begin position="14"/>
        <end position="37"/>
    </location>
</feature>
<evidence type="ECO:0000313" key="2">
    <source>
        <dbReference type="EMBL" id="CAG8444129.1"/>
    </source>
</evidence>
<reference evidence="2" key="1">
    <citation type="submission" date="2021-06" db="EMBL/GenBank/DDBJ databases">
        <authorList>
            <person name="Kallberg Y."/>
            <person name="Tangrot J."/>
            <person name="Rosling A."/>
        </authorList>
    </citation>
    <scope>NUCLEOTIDE SEQUENCE</scope>
    <source>
        <strain evidence="2">CL551</strain>
    </source>
</reference>
<keyword evidence="1" id="KW-1133">Transmembrane helix</keyword>